<feature type="non-terminal residue" evidence="1">
    <location>
        <position position="1"/>
    </location>
</feature>
<dbReference type="Proteomes" id="UP000276133">
    <property type="component" value="Unassembled WGS sequence"/>
</dbReference>
<protein>
    <submittedName>
        <fullName evidence="1">Uncharacterized protein</fullName>
    </submittedName>
</protein>
<keyword evidence="2" id="KW-1185">Reference proteome</keyword>
<accession>A0A3M7P2V4</accession>
<organism evidence="1 2">
    <name type="scientific">Brachionus plicatilis</name>
    <name type="common">Marine rotifer</name>
    <name type="synonym">Brachionus muelleri</name>
    <dbReference type="NCBI Taxonomy" id="10195"/>
    <lineage>
        <taxon>Eukaryota</taxon>
        <taxon>Metazoa</taxon>
        <taxon>Spiralia</taxon>
        <taxon>Gnathifera</taxon>
        <taxon>Rotifera</taxon>
        <taxon>Eurotatoria</taxon>
        <taxon>Monogononta</taxon>
        <taxon>Pseudotrocha</taxon>
        <taxon>Ploima</taxon>
        <taxon>Brachionidae</taxon>
        <taxon>Brachionus</taxon>
    </lineage>
</organism>
<evidence type="ECO:0000313" key="1">
    <source>
        <dbReference type="EMBL" id="RMZ93160.1"/>
    </source>
</evidence>
<comment type="caution">
    <text evidence="1">The sequence shown here is derived from an EMBL/GenBank/DDBJ whole genome shotgun (WGS) entry which is preliminary data.</text>
</comment>
<name>A0A3M7P2V4_BRAPC</name>
<proteinExistence type="predicted"/>
<evidence type="ECO:0000313" key="2">
    <source>
        <dbReference type="Proteomes" id="UP000276133"/>
    </source>
</evidence>
<gene>
    <name evidence="1" type="ORF">BpHYR1_047544</name>
</gene>
<dbReference type="EMBL" id="REGN01014032">
    <property type="protein sequence ID" value="RMZ93160.1"/>
    <property type="molecule type" value="Genomic_DNA"/>
</dbReference>
<reference evidence="1 2" key="1">
    <citation type="journal article" date="2018" name="Sci. Rep.">
        <title>Genomic signatures of local adaptation to the degree of environmental predictability in rotifers.</title>
        <authorList>
            <person name="Franch-Gras L."/>
            <person name="Hahn C."/>
            <person name="Garcia-Roger E.M."/>
            <person name="Carmona M.J."/>
            <person name="Serra M."/>
            <person name="Gomez A."/>
        </authorList>
    </citation>
    <scope>NUCLEOTIDE SEQUENCE [LARGE SCALE GENOMIC DNA]</scope>
    <source>
        <strain evidence="1">HYR1</strain>
    </source>
</reference>
<sequence>RPTSRKTDLPLTPKHRAVVVYSERSLRGEMKSVISKFAKALKAQMKSIDLKAPKAISTATIDLSAEKLQAMLKPNLTPQMINTVGNNNDMILKSGMYKAIPKVSPTSRGKGFDKAFFVV</sequence>
<dbReference type="AlphaFoldDB" id="A0A3M7P2V4"/>